<protein>
    <recommendedName>
        <fullName evidence="3">Dipeptidylpeptidase IV N-terminal domain-containing protein</fullName>
    </recommendedName>
</protein>
<comment type="caution">
    <text evidence="1">The sequence shown here is derived from an EMBL/GenBank/DDBJ whole genome shotgun (WGS) entry which is preliminary data.</text>
</comment>
<dbReference type="Pfam" id="PF07676">
    <property type="entry name" value="PD40"/>
    <property type="match status" value="1"/>
</dbReference>
<dbReference type="InterPro" id="IPR011042">
    <property type="entry name" value="6-blade_b-propeller_TolB-like"/>
</dbReference>
<evidence type="ECO:0000313" key="1">
    <source>
        <dbReference type="EMBL" id="ERM92954.1"/>
    </source>
</evidence>
<gene>
    <name evidence="1" type="ORF">O163_02680</name>
</gene>
<dbReference type="Gene3D" id="2.70.70.10">
    <property type="entry name" value="Glucose Permease (Domain IIA)"/>
    <property type="match status" value="1"/>
</dbReference>
<dbReference type="PATRIC" id="fig|1388761.3.peg.535"/>
<dbReference type="AlphaFoldDB" id="U5CT76"/>
<dbReference type="RefSeq" id="WP_022587294.1">
    <property type="nucleotide sequence ID" value="NZ_AXDC01000004.1"/>
</dbReference>
<dbReference type="InterPro" id="IPR011055">
    <property type="entry name" value="Dup_hybrid_motif"/>
</dbReference>
<dbReference type="EMBL" id="AXDC01000004">
    <property type="protein sequence ID" value="ERM92954.1"/>
    <property type="molecule type" value="Genomic_DNA"/>
</dbReference>
<dbReference type="InterPro" id="IPR011659">
    <property type="entry name" value="WD40"/>
</dbReference>
<dbReference type="Proteomes" id="UP000016856">
    <property type="component" value="Unassembled WGS sequence"/>
</dbReference>
<sequence length="518" mass="59039">MRKKKLLITIVILAIVALIAIPLLASAYQWTYLGPENYQLAATVDTIPVVFNALQGEVSHLTFKKITPQNTLIDLQEKVFEVTFKLPGEGTKVWVWDNKQKTYVLSHIEEETYKVKIAKLFVDGKTVFLSANPEEKPLFLTPEKDKFWYFTKKGFWLIDFNGNVKKLSEDKFDGKTYDELQEELIAKTGDNATLWWVDNPVLSPDGTKVVYMTNRDCIDSGGSSLWLYDLTVGEERPLVKNMGGEHYRAVGWLDNSHILYTVYYTNEKNEYYISDISGRYEKLNLEGKQPYVLGIYPNLQILYTSDYSASRDICLAKVDLATKSVKEVYKKTLDGVLRNSCSLNPDGFRLAFMYAPDSDDTLQYLIVVNLNNKKEILIKRVPLPEGLRTVLSSFNWLDNARLLVRVIKVIDGKNQISSWIYDVFDNVPPAFINWGCPLSYWAGVTSKWNQPRNIGTNPHRGVDLGCSVGTPVYAVWNGWLTYLWEDSTGIAVSLQRCLNLSVEALKGPNFFKGRRDEG</sequence>
<proteinExistence type="predicted"/>
<organism evidence="1 2">
    <name type="scientific">Caldanaerobacter subterraneus subsp. yonseiensis KB-1</name>
    <dbReference type="NCBI Taxonomy" id="1388761"/>
    <lineage>
        <taxon>Bacteria</taxon>
        <taxon>Bacillati</taxon>
        <taxon>Bacillota</taxon>
        <taxon>Clostridia</taxon>
        <taxon>Thermoanaerobacterales</taxon>
        <taxon>Thermoanaerobacteraceae</taxon>
        <taxon>Caldanaerobacter</taxon>
    </lineage>
</organism>
<evidence type="ECO:0000313" key="2">
    <source>
        <dbReference type="Proteomes" id="UP000016856"/>
    </source>
</evidence>
<evidence type="ECO:0008006" key="3">
    <source>
        <dbReference type="Google" id="ProtNLM"/>
    </source>
</evidence>
<dbReference type="SUPFAM" id="SSF69304">
    <property type="entry name" value="Tricorn protease N-terminal domain"/>
    <property type="match status" value="1"/>
</dbReference>
<dbReference type="SUPFAM" id="SSF51261">
    <property type="entry name" value="Duplicated hybrid motif"/>
    <property type="match status" value="1"/>
</dbReference>
<dbReference type="Gene3D" id="2.120.10.30">
    <property type="entry name" value="TolB, C-terminal domain"/>
    <property type="match status" value="1"/>
</dbReference>
<accession>U5CT76</accession>
<reference evidence="1 2" key="1">
    <citation type="journal article" date="2013" name="Genome Announc.">
        <title>Draft Genome Sequence of an Anaerobic and Extremophilic Bacterium, Caldanaerobacter yonseiensis, Isolated from a Geothermal Hot Stream.</title>
        <authorList>
            <person name="Lee S.J."/>
            <person name="Lee Y.J."/>
            <person name="Park G.S."/>
            <person name="Kim B.C."/>
            <person name="Lee S.J."/>
            <person name="Shin J.H."/>
            <person name="Lee D.W."/>
        </authorList>
    </citation>
    <scope>NUCLEOTIDE SEQUENCE [LARGE SCALE GENOMIC DNA]</scope>
    <source>
        <strain evidence="1 2">KB-1</strain>
    </source>
</reference>
<name>U5CT76_CALSX</name>